<dbReference type="EMBL" id="CP003093">
    <property type="protein sequence ID" value="AER54939.1"/>
    <property type="molecule type" value="Genomic_DNA"/>
</dbReference>
<evidence type="ECO:0000313" key="1">
    <source>
        <dbReference type="EMBL" id="AER54939.1"/>
    </source>
</evidence>
<reference evidence="1 2" key="1">
    <citation type="journal article" date="2012" name="J. Bacteriol.">
        <title>Complete Genome Sequence of the BTEX-Degrading Bacterium Pseudoxanthomonas spadix BD-a59.</title>
        <authorList>
            <person name="Lee S.H."/>
            <person name="Jin H.M."/>
            <person name="Lee H.J."/>
            <person name="Kim J.M."/>
            <person name="Jeon C.O."/>
        </authorList>
    </citation>
    <scope>NUCLEOTIDE SEQUENCE [LARGE SCALE GENOMIC DNA]</scope>
    <source>
        <strain evidence="1 2">BD-a59</strain>
    </source>
</reference>
<dbReference type="KEGG" id="psd:DSC_01430"/>
<sequence>MYSAVSSAAVSPFPSSTGTGLQTARFGPGQGGAALRALRQRLRDEQGEPVGVEDDALEMSATTVAVVEGGQAVAALRLHAADTPPLRRDLGTLLHLERFAGIWPAETIVVGSRLNVLADYRIRPVMDTMLRETYRLVRDSGVRFGLINCAPELQALFAFYGFHEYLPPAILPGGNAVLRMALVCEYATGFRACGSPLLDLVQQPELGQAGHAWLVQAFPMLA</sequence>
<dbReference type="RefSeq" id="WP_014159117.1">
    <property type="nucleotide sequence ID" value="NC_016147.2"/>
</dbReference>
<dbReference type="STRING" id="1045855.DSC_01430"/>
<dbReference type="Gene3D" id="3.40.630.30">
    <property type="match status" value="1"/>
</dbReference>
<dbReference type="SUPFAM" id="SSF55729">
    <property type="entry name" value="Acyl-CoA N-acyltransferases (Nat)"/>
    <property type="match status" value="1"/>
</dbReference>
<dbReference type="AlphaFoldDB" id="G7UTN8"/>
<keyword evidence="2" id="KW-1185">Reference proteome</keyword>
<dbReference type="Proteomes" id="UP000005870">
    <property type="component" value="Chromosome"/>
</dbReference>
<gene>
    <name evidence="1" type="ordered locus">DSC_01430</name>
</gene>
<evidence type="ECO:0008006" key="3">
    <source>
        <dbReference type="Google" id="ProtNLM"/>
    </source>
</evidence>
<organism evidence="1 2">
    <name type="scientific">Pseudoxanthomonas spadix (strain BD-a59)</name>
    <dbReference type="NCBI Taxonomy" id="1045855"/>
    <lineage>
        <taxon>Bacteria</taxon>
        <taxon>Pseudomonadati</taxon>
        <taxon>Pseudomonadota</taxon>
        <taxon>Gammaproteobacteria</taxon>
        <taxon>Lysobacterales</taxon>
        <taxon>Lysobacteraceae</taxon>
        <taxon>Pseudoxanthomonas</taxon>
    </lineage>
</organism>
<dbReference type="OrthoDB" id="5988237at2"/>
<protein>
    <recommendedName>
        <fullName evidence="3">GNAT family N-acetyltransferase</fullName>
    </recommendedName>
</protein>
<dbReference type="InterPro" id="IPR016181">
    <property type="entry name" value="Acyl_CoA_acyltransferase"/>
</dbReference>
<evidence type="ECO:0000313" key="2">
    <source>
        <dbReference type="Proteomes" id="UP000005870"/>
    </source>
</evidence>
<dbReference type="HOGENOM" id="CLU_1244476_0_0_6"/>
<accession>G7UTN8</accession>
<proteinExistence type="predicted"/>
<name>G7UTN8_PSEUP</name>